<evidence type="ECO:0008006" key="4">
    <source>
        <dbReference type="Google" id="ProtNLM"/>
    </source>
</evidence>
<evidence type="ECO:0000313" key="3">
    <source>
        <dbReference type="Proteomes" id="UP000176191"/>
    </source>
</evidence>
<dbReference type="InterPro" id="IPR012902">
    <property type="entry name" value="N_methyl_site"/>
</dbReference>
<keyword evidence="1" id="KW-0812">Transmembrane</keyword>
<dbReference type="Proteomes" id="UP000176191">
    <property type="component" value="Unassembled WGS sequence"/>
</dbReference>
<dbReference type="Pfam" id="PF07963">
    <property type="entry name" value="N_methyl"/>
    <property type="match status" value="1"/>
</dbReference>
<evidence type="ECO:0000256" key="1">
    <source>
        <dbReference type="SAM" id="Phobius"/>
    </source>
</evidence>
<keyword evidence="1" id="KW-0472">Membrane</keyword>
<dbReference type="EMBL" id="MFAK01000018">
    <property type="protein sequence ID" value="OGD75030.1"/>
    <property type="molecule type" value="Genomic_DNA"/>
</dbReference>
<dbReference type="NCBIfam" id="TIGR02532">
    <property type="entry name" value="IV_pilin_GFxxxE"/>
    <property type="match status" value="1"/>
</dbReference>
<feature type="transmembrane region" description="Helical" evidence="1">
    <location>
        <begin position="12"/>
        <end position="34"/>
    </location>
</feature>
<protein>
    <recommendedName>
        <fullName evidence="4">Prepilin-type N-terminal cleavage/methylation domain-containing protein</fullName>
    </recommendedName>
</protein>
<dbReference type="Gene3D" id="3.30.700.10">
    <property type="entry name" value="Glycoprotein, Type 4 Pilin"/>
    <property type="match status" value="1"/>
</dbReference>
<organism evidence="2 3">
    <name type="scientific">Candidatus Collierbacteria bacterium RIFOXYA2_FULL_46_10</name>
    <dbReference type="NCBI Taxonomy" id="1817726"/>
    <lineage>
        <taxon>Bacteria</taxon>
        <taxon>Candidatus Collieribacteriota</taxon>
    </lineage>
</organism>
<dbReference type="AlphaFoldDB" id="A0A1F5F5Z0"/>
<evidence type="ECO:0000313" key="2">
    <source>
        <dbReference type="EMBL" id="OGD75030.1"/>
    </source>
</evidence>
<comment type="caution">
    <text evidence="2">The sequence shown here is derived from an EMBL/GenBank/DDBJ whole genome shotgun (WGS) entry which is preliminary data.</text>
</comment>
<dbReference type="SUPFAM" id="SSF54523">
    <property type="entry name" value="Pili subunits"/>
    <property type="match status" value="1"/>
</dbReference>
<gene>
    <name evidence="2" type="ORF">A2228_01750</name>
</gene>
<proteinExistence type="predicted"/>
<sequence>MKHNRGFTMVELLIVIGIMGIFMVILSQVFVSILSMKLRSEATTAVAQDSRYLIARLSYDIARADNVSVSNPSTLILTINGVSHTYSLENNQLSLTVASGDPQVLNGLNTQILTLVFTPFPSLGSQQSVQINLTIRPTIIQPGGATGERHLITTIATR</sequence>
<keyword evidence="1" id="KW-1133">Transmembrane helix</keyword>
<reference evidence="2 3" key="1">
    <citation type="journal article" date="2016" name="Nat. Commun.">
        <title>Thousands of microbial genomes shed light on interconnected biogeochemical processes in an aquifer system.</title>
        <authorList>
            <person name="Anantharaman K."/>
            <person name="Brown C.T."/>
            <person name="Hug L.A."/>
            <person name="Sharon I."/>
            <person name="Castelle C.J."/>
            <person name="Probst A.J."/>
            <person name="Thomas B.C."/>
            <person name="Singh A."/>
            <person name="Wilkins M.J."/>
            <person name="Karaoz U."/>
            <person name="Brodie E.L."/>
            <person name="Williams K.H."/>
            <person name="Hubbard S.S."/>
            <person name="Banfield J.F."/>
        </authorList>
    </citation>
    <scope>NUCLEOTIDE SEQUENCE [LARGE SCALE GENOMIC DNA]</scope>
</reference>
<dbReference type="InterPro" id="IPR045584">
    <property type="entry name" value="Pilin-like"/>
</dbReference>
<name>A0A1F5F5Z0_9BACT</name>
<accession>A0A1F5F5Z0</accession>